<dbReference type="AlphaFoldDB" id="A0A1I7XE53"/>
<dbReference type="WBParaSite" id="Hba_15616">
    <property type="protein sequence ID" value="Hba_15616"/>
    <property type="gene ID" value="Hba_15616"/>
</dbReference>
<keyword evidence="2" id="KW-1133">Transmembrane helix</keyword>
<feature type="transmembrane region" description="Helical" evidence="2">
    <location>
        <begin position="913"/>
        <end position="930"/>
    </location>
</feature>
<evidence type="ECO:0000313" key="4">
    <source>
        <dbReference type="WBParaSite" id="Hba_15616"/>
    </source>
</evidence>
<feature type="transmembrane region" description="Helical" evidence="2">
    <location>
        <begin position="637"/>
        <end position="663"/>
    </location>
</feature>
<dbReference type="Proteomes" id="UP000095283">
    <property type="component" value="Unplaced"/>
</dbReference>
<feature type="compositionally biased region" description="Acidic residues" evidence="1">
    <location>
        <begin position="144"/>
        <end position="158"/>
    </location>
</feature>
<reference evidence="4" key="1">
    <citation type="submission" date="2016-11" db="UniProtKB">
        <authorList>
            <consortium name="WormBaseParasite"/>
        </authorList>
    </citation>
    <scope>IDENTIFICATION</scope>
</reference>
<name>A0A1I7XE53_HETBA</name>
<evidence type="ECO:0000256" key="2">
    <source>
        <dbReference type="SAM" id="Phobius"/>
    </source>
</evidence>
<feature type="transmembrane region" description="Helical" evidence="2">
    <location>
        <begin position="871"/>
        <end position="893"/>
    </location>
</feature>
<feature type="transmembrane region" description="Helical" evidence="2">
    <location>
        <begin position="838"/>
        <end position="859"/>
    </location>
</feature>
<keyword evidence="2" id="KW-0472">Membrane</keyword>
<proteinExistence type="predicted"/>
<feature type="transmembrane region" description="Helical" evidence="2">
    <location>
        <begin position="942"/>
        <end position="964"/>
    </location>
</feature>
<keyword evidence="2" id="KW-0812">Transmembrane</keyword>
<accession>A0A1I7XE53</accession>
<evidence type="ECO:0000313" key="3">
    <source>
        <dbReference type="Proteomes" id="UP000095283"/>
    </source>
</evidence>
<dbReference type="InterPro" id="IPR006954">
    <property type="entry name" value="Mlt-10-like"/>
</dbReference>
<protein>
    <submittedName>
        <fullName evidence="4">Reverse transcriptase domain-containing protein</fullName>
    </submittedName>
</protein>
<dbReference type="Pfam" id="PF04870">
    <property type="entry name" value="Moulting_cycle"/>
    <property type="match status" value="2"/>
</dbReference>
<organism evidence="3 4">
    <name type="scientific">Heterorhabditis bacteriophora</name>
    <name type="common">Entomopathogenic nematode worm</name>
    <dbReference type="NCBI Taxonomy" id="37862"/>
    <lineage>
        <taxon>Eukaryota</taxon>
        <taxon>Metazoa</taxon>
        <taxon>Ecdysozoa</taxon>
        <taxon>Nematoda</taxon>
        <taxon>Chromadorea</taxon>
        <taxon>Rhabditida</taxon>
        <taxon>Rhabditina</taxon>
        <taxon>Rhabditomorpha</taxon>
        <taxon>Strongyloidea</taxon>
        <taxon>Heterorhabditidae</taxon>
        <taxon>Heterorhabditis</taxon>
    </lineage>
</organism>
<sequence length="977" mass="108670">MVIFINASLSTWKKALDQKSCCFLRSPLLHLLSSTVVSIMKRLITILVTVTVASSVLDLNNTNNTSNYSFPTFPWTENLIRFPLPSELHEDHIKLKNSTLEELNQPRNVPVILNKTVEIPESLKPFVNMTTIEKLRKQQNRTEVEDELITDDDVADEDENHKDSPPLNTPHYDGKKTTIPISTEAGVELYQHWIDQAVSGLMAAVATNKLSGVPDFEKEAHHKCSKSAKTVQAHAKCVVALMNAERRFQKWNKQFSTVRRVDYKKIFAKTKEQVFTRKQKLTKKKSRKTPISEQTISYLPDNGWLKHTNNKSMSKEVSTLSKSKQLSSSQTGYTSEGGELFPVEDGWIDSFRMRAKRSLKPIQKTSYTLREQQKYSPFALLAQKLTNTVRAIKHKDGEQKRTEYLKRYSGHQEWMNFIIEASGVSDAVKRMKEMKAKEEESEMNRQMRGPDGQPLYFTKENVTEICSTQMSSLNATGYAMMSPAQLEIIYGPSSPFNDSSVRETFANVSAADLPFIIDRTIRALAEETIAFKVQRPKDIVLTNLFFMSIIADPVTASQGIILSPVLLTPLIYSPAVFGSVILSPWVFVPVLVSPRLLSPVILSPILFSPVILSPLVLDPLVLSPGAAVPIILSPFVLTPFILSPVALTPLILSPFCLSPFIGIPNVLSPLILSPFVLSPLILSPVALSAFVLSPYALSPVIQSPGTLFTAVLSPSWLTYRCVIKSFFWREVDAAPCSVTKSDKNGFFIMTHEQRQLIYGENSPYNSSETIFRLRNVTTNNSMALIESEIRQLAELRDWRLRQKDIVATPLVNSPMLINNAPILSQPVILSPLVLSPSILTPAVLGPVILGPWVFIPVILSPRVLSPLIVNPLIFSPIILSPLVLHPLILAPGIFNPLILSPLVLSPFILSPQVFTPLILSPFVLTPIILTPAVGSPLILSPFVLSPIILSPQVLFAVVLSPYALSPLVETKLIITNE</sequence>
<feature type="transmembrane region" description="Helical" evidence="2">
    <location>
        <begin position="599"/>
        <end position="617"/>
    </location>
</feature>
<feature type="transmembrane region" description="Helical" evidence="2">
    <location>
        <begin position="570"/>
        <end position="592"/>
    </location>
</feature>
<dbReference type="PANTHER" id="PTHR21523:SF37">
    <property type="entry name" value="MLT-TEN (MLT-10) RELATED"/>
    <property type="match status" value="1"/>
</dbReference>
<dbReference type="PANTHER" id="PTHR21523">
    <property type="match status" value="1"/>
</dbReference>
<feature type="region of interest" description="Disordered" evidence="1">
    <location>
        <begin position="138"/>
        <end position="175"/>
    </location>
</feature>
<evidence type="ECO:0000256" key="1">
    <source>
        <dbReference type="SAM" id="MobiDB-lite"/>
    </source>
</evidence>
<keyword evidence="3" id="KW-1185">Reference proteome</keyword>